<organism evidence="2 3">
    <name type="scientific">Glutinoglossum americanum</name>
    <dbReference type="NCBI Taxonomy" id="1670608"/>
    <lineage>
        <taxon>Eukaryota</taxon>
        <taxon>Fungi</taxon>
        <taxon>Dikarya</taxon>
        <taxon>Ascomycota</taxon>
        <taxon>Pezizomycotina</taxon>
        <taxon>Geoglossomycetes</taxon>
        <taxon>Geoglossales</taxon>
        <taxon>Geoglossaceae</taxon>
        <taxon>Glutinoglossum</taxon>
    </lineage>
</organism>
<gene>
    <name evidence="2" type="ORF">FGG08_000479</name>
</gene>
<dbReference type="AlphaFoldDB" id="A0A9P8IDC7"/>
<evidence type="ECO:0000256" key="1">
    <source>
        <dbReference type="SAM" id="MobiDB-lite"/>
    </source>
</evidence>
<dbReference type="EMBL" id="JAGHQL010000005">
    <property type="protein sequence ID" value="KAH0545478.1"/>
    <property type="molecule type" value="Genomic_DNA"/>
</dbReference>
<feature type="compositionally biased region" description="Polar residues" evidence="1">
    <location>
        <begin position="1"/>
        <end position="12"/>
    </location>
</feature>
<evidence type="ECO:0000313" key="2">
    <source>
        <dbReference type="EMBL" id="KAH0545478.1"/>
    </source>
</evidence>
<name>A0A9P8IDC7_9PEZI</name>
<keyword evidence="3" id="KW-1185">Reference proteome</keyword>
<feature type="compositionally biased region" description="Low complexity" evidence="1">
    <location>
        <begin position="76"/>
        <end position="104"/>
    </location>
</feature>
<sequence length="276" mass="30513">MCFGARTQNPGQDGQLEDVPPRAVPVRPPAAKSRPPTRPPSRQASRHGELPRTLPSQRSQPHGGHSRPPSQHGRASRPSSSRQPSSRLPPSRPSSSHQSSSRPSSSHRRRDGRDKRSSRVGPIPEDEPEPPLQPPDDSAIQNDANVLNGYIFHHASNFYSDSGPMDGLHSQQSAIRQSIGKAIIDRIVLVSRPDWKAVAVDLSNDLEPYISNSGIDPRRRDHLYELCSHALHLGRLISWHPGTWNFGHWESARGNAVLFPSLLKNGEEVLPEVEDI</sequence>
<comment type="caution">
    <text evidence="2">The sequence shown here is derived from an EMBL/GenBank/DDBJ whole genome shotgun (WGS) entry which is preliminary data.</text>
</comment>
<dbReference type="OrthoDB" id="3559377at2759"/>
<proteinExistence type="predicted"/>
<reference evidence="2" key="1">
    <citation type="submission" date="2021-03" db="EMBL/GenBank/DDBJ databases">
        <title>Comparative genomics and phylogenomic investigation of the class Geoglossomycetes provide insights into ecological specialization and systematics.</title>
        <authorList>
            <person name="Melie T."/>
            <person name="Pirro S."/>
            <person name="Miller A.N."/>
            <person name="Quandt A."/>
        </authorList>
    </citation>
    <scope>NUCLEOTIDE SEQUENCE</scope>
    <source>
        <strain evidence="2">GBOQ0MN5Z8</strain>
    </source>
</reference>
<protein>
    <submittedName>
        <fullName evidence="2">Uncharacterized protein</fullName>
    </submittedName>
</protein>
<accession>A0A9P8IDC7</accession>
<feature type="region of interest" description="Disordered" evidence="1">
    <location>
        <begin position="1"/>
        <end position="141"/>
    </location>
</feature>
<evidence type="ECO:0000313" key="3">
    <source>
        <dbReference type="Proteomes" id="UP000698800"/>
    </source>
</evidence>
<dbReference type="Proteomes" id="UP000698800">
    <property type="component" value="Unassembled WGS sequence"/>
</dbReference>